<feature type="compositionally biased region" description="Polar residues" evidence="3">
    <location>
        <begin position="541"/>
        <end position="554"/>
    </location>
</feature>
<dbReference type="PROSITE" id="PS00107">
    <property type="entry name" value="PROTEIN_KINASE_ATP"/>
    <property type="match status" value="1"/>
</dbReference>
<dbReference type="GO" id="GO:0043539">
    <property type="term" value="F:protein serine/threonine kinase activator activity"/>
    <property type="evidence" value="ECO:0007669"/>
    <property type="project" value="InterPro"/>
</dbReference>
<protein>
    <submittedName>
        <fullName evidence="5">4733_t:CDS:1</fullName>
    </submittedName>
</protein>
<feature type="compositionally biased region" description="Low complexity" evidence="3">
    <location>
        <begin position="755"/>
        <end position="773"/>
    </location>
</feature>
<organism evidence="5 6">
    <name type="scientific">Ambispora gerdemannii</name>
    <dbReference type="NCBI Taxonomy" id="144530"/>
    <lineage>
        <taxon>Eukaryota</taxon>
        <taxon>Fungi</taxon>
        <taxon>Fungi incertae sedis</taxon>
        <taxon>Mucoromycota</taxon>
        <taxon>Glomeromycotina</taxon>
        <taxon>Glomeromycetes</taxon>
        <taxon>Archaeosporales</taxon>
        <taxon>Ambisporaceae</taxon>
        <taxon>Ambispora</taxon>
    </lineage>
</organism>
<dbReference type="PANTHER" id="PTHR48014:SF21">
    <property type="entry name" value="SERINE_THREONINE-PROTEIN KINASE FRAY2"/>
    <property type="match status" value="1"/>
</dbReference>
<dbReference type="PANTHER" id="PTHR48014">
    <property type="entry name" value="SERINE/THREONINE-PROTEIN KINASE FRAY2"/>
    <property type="match status" value="1"/>
</dbReference>
<keyword evidence="2" id="KW-0067">ATP-binding</keyword>
<feature type="compositionally biased region" description="Polar residues" evidence="3">
    <location>
        <begin position="469"/>
        <end position="484"/>
    </location>
</feature>
<proteinExistence type="inferred from homology"/>
<dbReference type="SMART" id="SM00220">
    <property type="entry name" value="S_TKc"/>
    <property type="match status" value="1"/>
</dbReference>
<dbReference type="InterPro" id="IPR017441">
    <property type="entry name" value="Protein_kinase_ATP_BS"/>
</dbReference>
<dbReference type="Pfam" id="PF00069">
    <property type="entry name" value="Pkinase"/>
    <property type="match status" value="1"/>
</dbReference>
<feature type="compositionally biased region" description="Basic and acidic residues" evidence="3">
    <location>
        <begin position="520"/>
        <end position="539"/>
    </location>
</feature>
<feature type="domain" description="Protein kinase" evidence="4">
    <location>
        <begin position="38"/>
        <end position="299"/>
    </location>
</feature>
<reference evidence="5" key="1">
    <citation type="submission" date="2021-06" db="EMBL/GenBank/DDBJ databases">
        <authorList>
            <person name="Kallberg Y."/>
            <person name="Tangrot J."/>
            <person name="Rosling A."/>
        </authorList>
    </citation>
    <scope>NUCLEOTIDE SEQUENCE</scope>
    <source>
        <strain evidence="5">MT106</strain>
    </source>
</reference>
<dbReference type="SUPFAM" id="SSF56112">
    <property type="entry name" value="Protein kinase-like (PK-like)"/>
    <property type="match status" value="1"/>
</dbReference>
<comment type="similarity">
    <text evidence="1">Belongs to the protein kinase superfamily. STE Ser/Thr protein kinase family. STE20 subfamily.</text>
</comment>
<name>A0A9N8UZL0_9GLOM</name>
<accession>A0A9N8UZL0</accession>
<feature type="compositionally biased region" description="Low complexity" evidence="3">
    <location>
        <begin position="561"/>
        <end position="581"/>
    </location>
</feature>
<feature type="compositionally biased region" description="Polar residues" evidence="3">
    <location>
        <begin position="427"/>
        <end position="437"/>
    </location>
</feature>
<dbReference type="OrthoDB" id="248923at2759"/>
<dbReference type="Proteomes" id="UP000789831">
    <property type="component" value="Unassembled WGS sequence"/>
</dbReference>
<evidence type="ECO:0000259" key="4">
    <source>
        <dbReference type="PROSITE" id="PS50011"/>
    </source>
</evidence>
<keyword evidence="6" id="KW-1185">Reference proteome</keyword>
<dbReference type="FunFam" id="1.10.510.10:FF:000947">
    <property type="entry name" value="serine/threonine-protein kinase OSR1"/>
    <property type="match status" value="1"/>
</dbReference>
<evidence type="ECO:0000256" key="2">
    <source>
        <dbReference type="PROSITE-ProRule" id="PRU10141"/>
    </source>
</evidence>
<keyword evidence="2" id="KW-0547">Nucleotide-binding</keyword>
<dbReference type="GO" id="GO:0005524">
    <property type="term" value="F:ATP binding"/>
    <property type="evidence" value="ECO:0007669"/>
    <property type="project" value="UniProtKB-UniRule"/>
</dbReference>
<gene>
    <name evidence="5" type="ORF">AGERDE_LOCUS311</name>
</gene>
<dbReference type="Gene3D" id="3.30.200.20">
    <property type="entry name" value="Phosphorylase Kinase, domain 1"/>
    <property type="match status" value="1"/>
</dbReference>
<dbReference type="InterPro" id="IPR047173">
    <property type="entry name" value="STRAD_A/B-like"/>
</dbReference>
<evidence type="ECO:0000256" key="3">
    <source>
        <dbReference type="SAM" id="MobiDB-lite"/>
    </source>
</evidence>
<dbReference type="AlphaFoldDB" id="A0A9N8UZL0"/>
<evidence type="ECO:0000313" key="5">
    <source>
        <dbReference type="EMBL" id="CAG8434122.1"/>
    </source>
</evidence>
<feature type="compositionally biased region" description="Polar residues" evidence="3">
    <location>
        <begin position="505"/>
        <end position="515"/>
    </location>
</feature>
<dbReference type="PROSITE" id="PS50011">
    <property type="entry name" value="PROTEIN_KINASE_DOM"/>
    <property type="match status" value="1"/>
</dbReference>
<feature type="compositionally biased region" description="Basic and acidic residues" evidence="3">
    <location>
        <begin position="585"/>
        <end position="600"/>
    </location>
</feature>
<comment type="caution">
    <text evidence="5">The sequence shown here is derived from an EMBL/GenBank/DDBJ whole genome shotgun (WGS) entry which is preliminary data.</text>
</comment>
<feature type="compositionally biased region" description="Polar residues" evidence="3">
    <location>
        <begin position="774"/>
        <end position="783"/>
    </location>
</feature>
<sequence>MEKPPSQSSRRNMSASSVTTMANNNTDEHVFSSNFEDYDIRNPIGYGSSAIVYNAVYIPLNKKVAVKIIDMDYFERDQIDELRRETQTMSLSKHANILRVYGSFVKESKLYIVTPYMAAGSCLDIMKTAYPDGLEETVIAAILKQALQGLDYLHKHKHIHRDVKAGNLLMDDDGSVLLADFGVSSSLENGDRKNYRRTFVGTPCWMAPEVMEQAGYDYKADIWSFGITAIELATGHAPFAKYPPLKVLMLTIQSDPPTLNREKTKHKYSKSLKEMIDTCLQKDPTKRPNTERLLNHAFFKQARKKDFLVAKLLQSLPPLEQRPHKRVQQKTITYTRGVSWDFADAENKDENMNKLMDAEKQEDDAPIPLEDNSLSAAKKVSFITASEVTEKKNFDGVSSIKPSRFNSETSTSSSVPTAQIHHHNHRLSQSYPTSTGANMTAIQNQSTSSLPQKKEEGVIVNNSNSNSSLTSENQQQPNKLQTQGEIKKGRFSVMENTKSRERSPSGGSQYDSDNIQHPILNKEKSSENITDSKRGRFEVQHPNSVNPIDIQSANIPAPNVSRENSLHSYSSLSRESTISRSDGPTFHDAHQNQEITRRQQTESYVKQLNRAHTENEVNHETTEKPHTKKGRFEVSVSDAATKVDDPMPSPGKILNSDITYSPQSTYLGNSSNTSPMSTLIRGQSLNLDPNSLLFHIETMMHKLLHMNENIAESKSIAADTTIYLGSLGRQFKSLNHEIEELRKENERLKSKLDQLSKSSNNNSSAPVNNTNVVDSSSISQHQQLFEPPNSKIP</sequence>
<dbReference type="Gene3D" id="1.10.510.10">
    <property type="entry name" value="Transferase(Phosphotransferase) domain 1"/>
    <property type="match status" value="1"/>
</dbReference>
<feature type="region of interest" description="Disordered" evidence="3">
    <location>
        <begin position="753"/>
        <end position="793"/>
    </location>
</feature>
<dbReference type="InterPro" id="IPR011009">
    <property type="entry name" value="Kinase-like_dom_sf"/>
</dbReference>
<feature type="compositionally biased region" description="Basic and acidic residues" evidence="3">
    <location>
        <begin position="611"/>
        <end position="625"/>
    </location>
</feature>
<feature type="binding site" evidence="2">
    <location>
        <position position="67"/>
    </location>
    <ligand>
        <name>ATP</name>
        <dbReference type="ChEBI" id="CHEBI:30616"/>
    </ligand>
</feature>
<dbReference type="InterPro" id="IPR000719">
    <property type="entry name" value="Prot_kinase_dom"/>
</dbReference>
<evidence type="ECO:0000256" key="1">
    <source>
        <dbReference type="ARBA" id="ARBA00008874"/>
    </source>
</evidence>
<dbReference type="GO" id="GO:0004672">
    <property type="term" value="F:protein kinase activity"/>
    <property type="evidence" value="ECO:0007669"/>
    <property type="project" value="InterPro"/>
</dbReference>
<dbReference type="EMBL" id="CAJVPL010000015">
    <property type="protein sequence ID" value="CAG8434122.1"/>
    <property type="molecule type" value="Genomic_DNA"/>
</dbReference>
<feature type="region of interest" description="Disordered" evidence="3">
    <location>
        <begin position="395"/>
        <end position="437"/>
    </location>
</feature>
<evidence type="ECO:0000313" key="6">
    <source>
        <dbReference type="Proteomes" id="UP000789831"/>
    </source>
</evidence>
<feature type="region of interest" description="Disordered" evidence="3">
    <location>
        <begin position="461"/>
        <end position="657"/>
    </location>
</feature>